<dbReference type="EMBL" id="CP111018">
    <property type="protein sequence ID" value="WAR09994.1"/>
    <property type="molecule type" value="Genomic_DNA"/>
</dbReference>
<protein>
    <submittedName>
        <fullName evidence="2">Uncharacterized protein</fullName>
    </submittedName>
</protein>
<reference evidence="2" key="1">
    <citation type="submission" date="2022-11" db="EMBL/GenBank/DDBJ databases">
        <title>Centuries of genome instability and evolution in soft-shell clam transmissible cancer (bioRxiv).</title>
        <authorList>
            <person name="Hart S.F.M."/>
            <person name="Yonemitsu M.A."/>
            <person name="Giersch R.M."/>
            <person name="Beal B.F."/>
            <person name="Arriagada G."/>
            <person name="Davis B.W."/>
            <person name="Ostrander E.A."/>
            <person name="Goff S.P."/>
            <person name="Metzger M.J."/>
        </authorList>
    </citation>
    <scope>NUCLEOTIDE SEQUENCE</scope>
    <source>
        <strain evidence="2">MELC-2E11</strain>
        <tissue evidence="2">Siphon/mantle</tissue>
    </source>
</reference>
<organism evidence="2 3">
    <name type="scientific">Mya arenaria</name>
    <name type="common">Soft-shell clam</name>
    <dbReference type="NCBI Taxonomy" id="6604"/>
    <lineage>
        <taxon>Eukaryota</taxon>
        <taxon>Metazoa</taxon>
        <taxon>Spiralia</taxon>
        <taxon>Lophotrochozoa</taxon>
        <taxon>Mollusca</taxon>
        <taxon>Bivalvia</taxon>
        <taxon>Autobranchia</taxon>
        <taxon>Heteroconchia</taxon>
        <taxon>Euheterodonta</taxon>
        <taxon>Imparidentia</taxon>
        <taxon>Neoheterodontei</taxon>
        <taxon>Myida</taxon>
        <taxon>Myoidea</taxon>
        <taxon>Myidae</taxon>
        <taxon>Mya</taxon>
    </lineage>
</organism>
<evidence type="ECO:0000256" key="1">
    <source>
        <dbReference type="SAM" id="MobiDB-lite"/>
    </source>
</evidence>
<sequence length="131" mass="14945">MSEESDEPDYSSFSPDDVKVLREIYGLKDRNDLPTMSESSLSPKFWRRGEPLSNGLDDPMTPPQLSVKDNELVDIAPYGNDVNPYGTDDSEETAYIAYQEPFEQNERLLSKENEKAALIGYLLSRVHGRRR</sequence>
<dbReference type="Proteomes" id="UP001164746">
    <property type="component" value="Chromosome 7"/>
</dbReference>
<name>A0ABY7ENM8_MYAAR</name>
<gene>
    <name evidence="2" type="ORF">MAR_035070</name>
</gene>
<evidence type="ECO:0000313" key="2">
    <source>
        <dbReference type="EMBL" id="WAR09994.1"/>
    </source>
</evidence>
<feature type="region of interest" description="Disordered" evidence="1">
    <location>
        <begin position="31"/>
        <end position="66"/>
    </location>
</feature>
<evidence type="ECO:0000313" key="3">
    <source>
        <dbReference type="Proteomes" id="UP001164746"/>
    </source>
</evidence>
<accession>A0ABY7ENM8</accession>
<proteinExistence type="predicted"/>
<keyword evidence="3" id="KW-1185">Reference proteome</keyword>